<dbReference type="InterPro" id="IPR029063">
    <property type="entry name" value="SAM-dependent_MTases_sf"/>
</dbReference>
<feature type="domain" description="Methyltransferase" evidence="4">
    <location>
        <begin position="49"/>
        <end position="146"/>
    </location>
</feature>
<evidence type="ECO:0000256" key="2">
    <source>
        <dbReference type="ARBA" id="ARBA00022679"/>
    </source>
</evidence>
<gene>
    <name evidence="5" type="primary">bsmA</name>
    <name evidence="5" type="ORF">Pan216_33750</name>
</gene>
<dbReference type="AlphaFoldDB" id="A0A518B6A4"/>
<dbReference type="KEGG" id="knv:Pan216_33750"/>
<dbReference type="InterPro" id="IPR041698">
    <property type="entry name" value="Methyltransf_25"/>
</dbReference>
<protein>
    <submittedName>
        <fullName evidence="5">Glycine/sarcosine N-methyltransferase</fullName>
        <ecNumber evidence="5">2.1.1.156</ecNumber>
    </submittedName>
</protein>
<evidence type="ECO:0000256" key="1">
    <source>
        <dbReference type="ARBA" id="ARBA00022603"/>
    </source>
</evidence>
<dbReference type="Proteomes" id="UP000317093">
    <property type="component" value="Chromosome"/>
</dbReference>
<accession>A0A518B6A4</accession>
<evidence type="ECO:0000259" key="4">
    <source>
        <dbReference type="Pfam" id="PF13649"/>
    </source>
</evidence>
<keyword evidence="2 5" id="KW-0808">Transferase</keyword>
<dbReference type="PANTHER" id="PTHR43464:SF19">
    <property type="entry name" value="UBIQUINONE BIOSYNTHESIS O-METHYLTRANSFERASE, MITOCHONDRIAL"/>
    <property type="match status" value="1"/>
</dbReference>
<proteinExistence type="predicted"/>
<dbReference type="RefSeq" id="WP_145259322.1">
    <property type="nucleotide sequence ID" value="NZ_CP036279.1"/>
</dbReference>
<keyword evidence="3" id="KW-0949">S-adenosyl-L-methionine</keyword>
<dbReference type="EC" id="2.1.1.156" evidence="5"/>
<name>A0A518B6A4_9BACT</name>
<evidence type="ECO:0000313" key="5">
    <source>
        <dbReference type="EMBL" id="QDU62508.1"/>
    </source>
</evidence>
<organism evidence="5 6">
    <name type="scientific">Kolteria novifilia</name>
    <dbReference type="NCBI Taxonomy" id="2527975"/>
    <lineage>
        <taxon>Bacteria</taxon>
        <taxon>Pseudomonadati</taxon>
        <taxon>Planctomycetota</taxon>
        <taxon>Planctomycetia</taxon>
        <taxon>Kolteriales</taxon>
        <taxon>Kolteriaceae</taxon>
        <taxon>Kolteria</taxon>
    </lineage>
</organism>
<dbReference type="CDD" id="cd02440">
    <property type="entry name" value="AdoMet_MTases"/>
    <property type="match status" value="1"/>
</dbReference>
<keyword evidence="1 5" id="KW-0489">Methyltransferase</keyword>
<dbReference type="GO" id="GO:0032259">
    <property type="term" value="P:methylation"/>
    <property type="evidence" value="ECO:0007669"/>
    <property type="project" value="UniProtKB-KW"/>
</dbReference>
<dbReference type="PANTHER" id="PTHR43464">
    <property type="entry name" value="METHYLTRANSFERASE"/>
    <property type="match status" value="1"/>
</dbReference>
<evidence type="ECO:0000256" key="3">
    <source>
        <dbReference type="ARBA" id="ARBA00022691"/>
    </source>
</evidence>
<evidence type="ECO:0000313" key="6">
    <source>
        <dbReference type="Proteomes" id="UP000317093"/>
    </source>
</evidence>
<dbReference type="EMBL" id="CP036279">
    <property type="protein sequence ID" value="QDU62508.1"/>
    <property type="molecule type" value="Genomic_DNA"/>
</dbReference>
<dbReference type="OrthoDB" id="279734at2"/>
<dbReference type="GO" id="GO:0008168">
    <property type="term" value="F:methyltransferase activity"/>
    <property type="evidence" value="ECO:0007669"/>
    <property type="project" value="UniProtKB-KW"/>
</dbReference>
<dbReference type="SUPFAM" id="SSF53335">
    <property type="entry name" value="S-adenosyl-L-methionine-dependent methyltransferases"/>
    <property type="match status" value="1"/>
</dbReference>
<reference evidence="5 6" key="1">
    <citation type="submission" date="2019-02" db="EMBL/GenBank/DDBJ databases">
        <title>Deep-cultivation of Planctomycetes and their phenomic and genomic characterization uncovers novel biology.</title>
        <authorList>
            <person name="Wiegand S."/>
            <person name="Jogler M."/>
            <person name="Boedeker C."/>
            <person name="Pinto D."/>
            <person name="Vollmers J."/>
            <person name="Rivas-Marin E."/>
            <person name="Kohn T."/>
            <person name="Peeters S.H."/>
            <person name="Heuer A."/>
            <person name="Rast P."/>
            <person name="Oberbeckmann S."/>
            <person name="Bunk B."/>
            <person name="Jeske O."/>
            <person name="Meyerdierks A."/>
            <person name="Storesund J.E."/>
            <person name="Kallscheuer N."/>
            <person name="Luecker S."/>
            <person name="Lage O.M."/>
            <person name="Pohl T."/>
            <person name="Merkel B.J."/>
            <person name="Hornburger P."/>
            <person name="Mueller R.-W."/>
            <person name="Bruemmer F."/>
            <person name="Labrenz M."/>
            <person name="Spormann A.M."/>
            <person name="Op den Camp H."/>
            <person name="Overmann J."/>
            <person name="Amann R."/>
            <person name="Jetten M.S.M."/>
            <person name="Mascher T."/>
            <person name="Medema M.H."/>
            <person name="Devos D.P."/>
            <person name="Kaster A.-K."/>
            <person name="Ovreas L."/>
            <person name="Rohde M."/>
            <person name="Galperin M.Y."/>
            <person name="Jogler C."/>
        </authorList>
    </citation>
    <scope>NUCLEOTIDE SEQUENCE [LARGE SCALE GENOMIC DNA]</scope>
    <source>
        <strain evidence="5 6">Pan216</strain>
    </source>
</reference>
<dbReference type="Pfam" id="PF13649">
    <property type="entry name" value="Methyltransf_25"/>
    <property type="match status" value="1"/>
</dbReference>
<dbReference type="Gene3D" id="3.40.50.150">
    <property type="entry name" value="Vaccinia Virus protein VP39"/>
    <property type="match status" value="1"/>
</dbReference>
<keyword evidence="6" id="KW-1185">Reference proteome</keyword>
<sequence length="246" mass="27595">MSTEDVKEHYETLLAEHYTWMCGDFDRRVEETIAFFRRLTLETSPERALDLGCGSGIQSIALAQLGYEVTAVDFQASLLEELRELASGLSIKTIESNLTALDPSSDLGGPFDLAVCMGDTLPHLPDADAVRQLISSTAKSRLKPEGRFIVGFRDLSQELTGSDRAIPVRLDDDRVMLTFLEYLPERVMVHDMVLDRRKGEWQLQKNAYPKLRLSEVGVKEMLTEAGFTIEETSVTRGMCHLVAHRS</sequence>